<dbReference type="Proteomes" id="UP001174909">
    <property type="component" value="Unassembled WGS sequence"/>
</dbReference>
<reference evidence="3" key="1">
    <citation type="submission" date="2023-03" db="EMBL/GenBank/DDBJ databases">
        <authorList>
            <person name="Steffen K."/>
            <person name="Cardenas P."/>
        </authorList>
    </citation>
    <scope>NUCLEOTIDE SEQUENCE</scope>
</reference>
<evidence type="ECO:0000313" key="3">
    <source>
        <dbReference type="EMBL" id="CAI8041582.1"/>
    </source>
</evidence>
<dbReference type="SUPFAM" id="SSF51735">
    <property type="entry name" value="NAD(P)-binding Rossmann-fold domains"/>
    <property type="match status" value="1"/>
</dbReference>
<organism evidence="3 4">
    <name type="scientific">Geodia barretti</name>
    <name type="common">Barrett's horny sponge</name>
    <dbReference type="NCBI Taxonomy" id="519541"/>
    <lineage>
        <taxon>Eukaryota</taxon>
        <taxon>Metazoa</taxon>
        <taxon>Porifera</taxon>
        <taxon>Demospongiae</taxon>
        <taxon>Heteroscleromorpha</taxon>
        <taxon>Tetractinellida</taxon>
        <taxon>Astrophorina</taxon>
        <taxon>Geodiidae</taxon>
        <taxon>Geodia</taxon>
    </lineage>
</organism>
<evidence type="ECO:0000259" key="2">
    <source>
        <dbReference type="Pfam" id="PF13478"/>
    </source>
</evidence>
<dbReference type="Pfam" id="PF02625">
    <property type="entry name" value="XdhC_CoxI"/>
    <property type="match status" value="2"/>
</dbReference>
<proteinExistence type="predicted"/>
<dbReference type="AlphaFoldDB" id="A0AA35T5G9"/>
<comment type="caution">
    <text evidence="3">The sequence shown here is derived from an EMBL/GenBank/DDBJ whole genome shotgun (WGS) entry which is preliminary data.</text>
</comment>
<dbReference type="InterPro" id="IPR027051">
    <property type="entry name" value="XdhC_Rossmann_dom"/>
</dbReference>
<feature type="domain" description="XdhC- CoxI" evidence="1">
    <location>
        <begin position="3"/>
        <end position="61"/>
    </location>
</feature>
<dbReference type="PANTHER" id="PTHR30388:SF6">
    <property type="entry name" value="XANTHINE DEHYDROGENASE SUBUNIT A-RELATED"/>
    <property type="match status" value="1"/>
</dbReference>
<dbReference type="PANTHER" id="PTHR30388">
    <property type="entry name" value="ALDEHYDE OXIDOREDUCTASE MOLYBDENUM COFACTOR ASSEMBLY PROTEIN"/>
    <property type="match status" value="1"/>
</dbReference>
<keyword evidence="4" id="KW-1185">Reference proteome</keyword>
<evidence type="ECO:0000259" key="1">
    <source>
        <dbReference type="Pfam" id="PF02625"/>
    </source>
</evidence>
<dbReference type="InterPro" id="IPR052698">
    <property type="entry name" value="MoCofactor_Util/Proc"/>
</dbReference>
<dbReference type="Gene3D" id="3.40.50.720">
    <property type="entry name" value="NAD(P)-binding Rossmann-like Domain"/>
    <property type="match status" value="1"/>
</dbReference>
<accession>A0AA35T5G9</accession>
<dbReference type="EMBL" id="CASHTH010003194">
    <property type="protein sequence ID" value="CAI8041582.1"/>
    <property type="molecule type" value="Genomic_DNA"/>
</dbReference>
<dbReference type="InterPro" id="IPR036291">
    <property type="entry name" value="NAD(P)-bd_dom_sf"/>
</dbReference>
<feature type="domain" description="XdhC- CoxI" evidence="1">
    <location>
        <begin position="103"/>
        <end position="165"/>
    </location>
</feature>
<feature type="domain" description="XdhC Rossmann" evidence="2">
    <location>
        <begin position="191"/>
        <end position="333"/>
    </location>
</feature>
<name>A0AA35T5G9_GEOBA</name>
<gene>
    <name evidence="3" type="ORF">GBAR_LOCUS23106</name>
</gene>
<evidence type="ECO:0000313" key="4">
    <source>
        <dbReference type="Proteomes" id="UP001174909"/>
    </source>
</evidence>
<dbReference type="Pfam" id="PF13478">
    <property type="entry name" value="XdhC_C"/>
    <property type="match status" value="1"/>
</dbReference>
<dbReference type="InterPro" id="IPR003777">
    <property type="entry name" value="XdhC_CoxI"/>
</dbReference>
<sequence length="360" mass="39266">MGAYCTVVETKGSTPQKPGAKLLILPDLRNFGTLGGGCVEAEARRQAIGLMQGGVPRLLDFQLDSDYGWDDGLICGGNMKIFIDLPQTKEESLILTRLQELSEAKIPLVSTTVVQSEVDHIQVGAKMLFAANGEKVGSLGDTALEAAVQDELMEVLEKDAPGVFRWQVEDSRNGEGAVWVFMDAVQPRPTLLIAGAGHVGQALCHLGKWLGFDIAIVDDRTDFASEERLPEADEIIIGDIAEELRKYPVDHLTYAVIVTRGHQHDEEALHSVVESNARYVGLIGSRRKIKLIYDDLRDAGIPEERLAKVYAPIGLDINSKTVPEIAVSIAAQLIQVRNSIKPDLHFDAQPARMPTIKVGT</sequence>
<protein>
    <submittedName>
        <fullName evidence="3">Uncharacterized protein YqeB</fullName>
    </submittedName>
</protein>